<evidence type="ECO:0000256" key="1">
    <source>
        <dbReference type="SAM" id="MobiDB-lite"/>
    </source>
</evidence>
<reference evidence="2" key="1">
    <citation type="journal article" date="2022" name="bioRxiv">
        <title>Sequencing and chromosome-scale assembly of the giantPleurodeles waltlgenome.</title>
        <authorList>
            <person name="Brown T."/>
            <person name="Elewa A."/>
            <person name="Iarovenko S."/>
            <person name="Subramanian E."/>
            <person name="Araus A.J."/>
            <person name="Petzold A."/>
            <person name="Susuki M."/>
            <person name="Suzuki K.-i.T."/>
            <person name="Hayashi T."/>
            <person name="Toyoda A."/>
            <person name="Oliveira C."/>
            <person name="Osipova E."/>
            <person name="Leigh N.D."/>
            <person name="Simon A."/>
            <person name="Yun M.H."/>
        </authorList>
    </citation>
    <scope>NUCLEOTIDE SEQUENCE</scope>
    <source>
        <strain evidence="2">20211129_DDA</strain>
        <tissue evidence="2">Liver</tissue>
    </source>
</reference>
<dbReference type="Proteomes" id="UP001066276">
    <property type="component" value="Chromosome 4_2"/>
</dbReference>
<feature type="region of interest" description="Disordered" evidence="1">
    <location>
        <begin position="102"/>
        <end position="153"/>
    </location>
</feature>
<name>A0AAV7SBN0_PLEWA</name>
<organism evidence="2 3">
    <name type="scientific">Pleurodeles waltl</name>
    <name type="common">Iberian ribbed newt</name>
    <dbReference type="NCBI Taxonomy" id="8319"/>
    <lineage>
        <taxon>Eukaryota</taxon>
        <taxon>Metazoa</taxon>
        <taxon>Chordata</taxon>
        <taxon>Craniata</taxon>
        <taxon>Vertebrata</taxon>
        <taxon>Euteleostomi</taxon>
        <taxon>Amphibia</taxon>
        <taxon>Batrachia</taxon>
        <taxon>Caudata</taxon>
        <taxon>Salamandroidea</taxon>
        <taxon>Salamandridae</taxon>
        <taxon>Pleurodelinae</taxon>
        <taxon>Pleurodeles</taxon>
    </lineage>
</organism>
<comment type="caution">
    <text evidence="2">The sequence shown here is derived from an EMBL/GenBank/DDBJ whole genome shotgun (WGS) entry which is preliminary data.</text>
</comment>
<accession>A0AAV7SBN0</accession>
<keyword evidence="3" id="KW-1185">Reference proteome</keyword>
<dbReference type="AlphaFoldDB" id="A0AAV7SBN0"/>
<evidence type="ECO:0000313" key="2">
    <source>
        <dbReference type="EMBL" id="KAJ1161392.1"/>
    </source>
</evidence>
<protein>
    <submittedName>
        <fullName evidence="2">Uncharacterized protein</fullName>
    </submittedName>
</protein>
<dbReference type="EMBL" id="JANPWB010000008">
    <property type="protein sequence ID" value="KAJ1161392.1"/>
    <property type="molecule type" value="Genomic_DNA"/>
</dbReference>
<evidence type="ECO:0000313" key="3">
    <source>
        <dbReference type="Proteomes" id="UP001066276"/>
    </source>
</evidence>
<gene>
    <name evidence="2" type="ORF">NDU88_001878</name>
</gene>
<proteinExistence type="predicted"/>
<sequence>MATYNDQLCDEYYVDDPAGSFEQDLVYDLNAGVRHKVNQVMAQAIRPIKYHLIGFAEQQGWVAPSGSQIVEEPSLSGGSQALKQGRNPHTCDVESLIRSLARNHDYNTSASTTKSKEDLNSSSSSDHSSEQVEDPPQKRKKKMNHQEDSIPTPKVLTFEPEDIVYPRCTLWLPLVEVADYVESHIRHGFEEEVHSRLRF</sequence>